<dbReference type="EMBL" id="VZZK01000064">
    <property type="protein sequence ID" value="KAB1070367.1"/>
    <property type="molecule type" value="Genomic_DNA"/>
</dbReference>
<dbReference type="GO" id="GO:0006355">
    <property type="term" value="P:regulation of DNA-templated transcription"/>
    <property type="evidence" value="ECO:0007669"/>
    <property type="project" value="InterPro"/>
</dbReference>
<evidence type="ECO:0000259" key="6">
    <source>
        <dbReference type="PROSITE" id="PS50043"/>
    </source>
</evidence>
<sequence length="222" mass="23938">MTGEAKVTIVVADDHPVVLSGLAMLLNRVPGNEVIAACADGASALQKIEELEPTIACLDISMPRLRGLDVLRIVRERGLKTRIVILTASTDEKELIEAAACGAWAVLHKESAADALVGCLETVAAGRRWTWVHQAGCAAKMSADLVRDTRISKAAFLTPREQEITQLVSEGLSNKDIARATHISEGTVKIHLYNIYQKLGISNRTSLASYAHQIRASSTTSR</sequence>
<evidence type="ECO:0000256" key="1">
    <source>
        <dbReference type="ARBA" id="ARBA00022553"/>
    </source>
</evidence>
<reference evidence="8 9" key="1">
    <citation type="submission" date="2019-09" db="EMBL/GenBank/DDBJ databases">
        <title>YIM 48816 draft genome.</title>
        <authorList>
            <person name="Jiang L."/>
        </authorList>
    </citation>
    <scope>NUCLEOTIDE SEQUENCE [LARGE SCALE GENOMIC DNA]</scope>
    <source>
        <strain evidence="8 9">YIM 48816</strain>
    </source>
</reference>
<keyword evidence="3" id="KW-0238">DNA-binding</keyword>
<dbReference type="PROSITE" id="PS50043">
    <property type="entry name" value="HTH_LUXR_2"/>
    <property type="match status" value="1"/>
</dbReference>
<dbReference type="InterPro" id="IPR001789">
    <property type="entry name" value="Sig_transdc_resp-reg_receiver"/>
</dbReference>
<dbReference type="GO" id="GO:0000160">
    <property type="term" value="P:phosphorelay signal transduction system"/>
    <property type="evidence" value="ECO:0007669"/>
    <property type="project" value="InterPro"/>
</dbReference>
<dbReference type="PROSITE" id="PS00622">
    <property type="entry name" value="HTH_LUXR_1"/>
    <property type="match status" value="1"/>
</dbReference>
<dbReference type="InterPro" id="IPR016032">
    <property type="entry name" value="Sig_transdc_resp-reg_C-effctor"/>
</dbReference>
<feature type="domain" description="Response regulatory" evidence="7">
    <location>
        <begin position="8"/>
        <end position="124"/>
    </location>
</feature>
<evidence type="ECO:0000313" key="8">
    <source>
        <dbReference type="EMBL" id="KAB1070367.1"/>
    </source>
</evidence>
<dbReference type="RefSeq" id="WP_151005330.1">
    <property type="nucleotide sequence ID" value="NZ_BPQY01000032.1"/>
</dbReference>
<evidence type="ECO:0000256" key="5">
    <source>
        <dbReference type="PROSITE-ProRule" id="PRU00169"/>
    </source>
</evidence>
<keyword evidence="2" id="KW-0805">Transcription regulation</keyword>
<evidence type="ECO:0000256" key="3">
    <source>
        <dbReference type="ARBA" id="ARBA00023125"/>
    </source>
</evidence>
<dbReference type="AlphaFoldDB" id="A0A6L3SNZ6"/>
<dbReference type="Proteomes" id="UP000474159">
    <property type="component" value="Unassembled WGS sequence"/>
</dbReference>
<keyword evidence="9" id="KW-1185">Reference proteome</keyword>
<proteinExistence type="predicted"/>
<evidence type="ECO:0000313" key="9">
    <source>
        <dbReference type="Proteomes" id="UP000474159"/>
    </source>
</evidence>
<dbReference type="InterPro" id="IPR039420">
    <property type="entry name" value="WalR-like"/>
</dbReference>
<protein>
    <submittedName>
        <fullName evidence="8">Response regulator transcription factor</fullName>
    </submittedName>
</protein>
<dbReference type="Pfam" id="PF00072">
    <property type="entry name" value="Response_reg"/>
    <property type="match status" value="1"/>
</dbReference>
<dbReference type="Pfam" id="PF00196">
    <property type="entry name" value="GerE"/>
    <property type="match status" value="1"/>
</dbReference>
<evidence type="ECO:0000256" key="2">
    <source>
        <dbReference type="ARBA" id="ARBA00023015"/>
    </source>
</evidence>
<dbReference type="InterPro" id="IPR000792">
    <property type="entry name" value="Tscrpt_reg_LuxR_C"/>
</dbReference>
<dbReference type="OrthoDB" id="9814495at2"/>
<dbReference type="PROSITE" id="PS50110">
    <property type="entry name" value="RESPONSE_REGULATORY"/>
    <property type="match status" value="1"/>
</dbReference>
<dbReference type="SMART" id="SM00421">
    <property type="entry name" value="HTH_LUXR"/>
    <property type="match status" value="1"/>
</dbReference>
<dbReference type="PRINTS" id="PR00038">
    <property type="entry name" value="HTHLUXR"/>
</dbReference>
<gene>
    <name evidence="8" type="ORF">F6X53_30190</name>
</gene>
<name>A0A6L3SNZ6_9HYPH</name>
<dbReference type="SUPFAM" id="SSF46894">
    <property type="entry name" value="C-terminal effector domain of the bipartite response regulators"/>
    <property type="match status" value="1"/>
</dbReference>
<feature type="domain" description="HTH luxR-type" evidence="6">
    <location>
        <begin position="150"/>
        <end position="215"/>
    </location>
</feature>
<dbReference type="SMART" id="SM00448">
    <property type="entry name" value="REC"/>
    <property type="match status" value="1"/>
</dbReference>
<dbReference type="SUPFAM" id="SSF52172">
    <property type="entry name" value="CheY-like"/>
    <property type="match status" value="1"/>
</dbReference>
<dbReference type="InterPro" id="IPR011006">
    <property type="entry name" value="CheY-like_superfamily"/>
</dbReference>
<keyword evidence="1 5" id="KW-0597">Phosphoprotein</keyword>
<dbReference type="PANTHER" id="PTHR43214">
    <property type="entry name" value="TWO-COMPONENT RESPONSE REGULATOR"/>
    <property type="match status" value="1"/>
</dbReference>
<dbReference type="Gene3D" id="1.10.10.10">
    <property type="entry name" value="Winged helix-like DNA-binding domain superfamily/Winged helix DNA-binding domain"/>
    <property type="match status" value="1"/>
</dbReference>
<organism evidence="8 9">
    <name type="scientific">Methylobacterium soli</name>
    <dbReference type="NCBI Taxonomy" id="553447"/>
    <lineage>
        <taxon>Bacteria</taxon>
        <taxon>Pseudomonadati</taxon>
        <taxon>Pseudomonadota</taxon>
        <taxon>Alphaproteobacteria</taxon>
        <taxon>Hyphomicrobiales</taxon>
        <taxon>Methylobacteriaceae</taxon>
        <taxon>Methylobacterium</taxon>
    </lineage>
</organism>
<keyword evidence="4" id="KW-0804">Transcription</keyword>
<evidence type="ECO:0000256" key="4">
    <source>
        <dbReference type="ARBA" id="ARBA00023163"/>
    </source>
</evidence>
<evidence type="ECO:0000259" key="7">
    <source>
        <dbReference type="PROSITE" id="PS50110"/>
    </source>
</evidence>
<dbReference type="CDD" id="cd06170">
    <property type="entry name" value="LuxR_C_like"/>
    <property type="match status" value="1"/>
</dbReference>
<dbReference type="InterPro" id="IPR058245">
    <property type="entry name" value="NreC/VraR/RcsB-like_REC"/>
</dbReference>
<dbReference type="CDD" id="cd17535">
    <property type="entry name" value="REC_NarL-like"/>
    <property type="match status" value="1"/>
</dbReference>
<dbReference type="Gene3D" id="3.40.50.2300">
    <property type="match status" value="1"/>
</dbReference>
<accession>A0A6L3SNZ6</accession>
<comment type="caution">
    <text evidence="8">The sequence shown here is derived from an EMBL/GenBank/DDBJ whole genome shotgun (WGS) entry which is preliminary data.</text>
</comment>
<dbReference type="GO" id="GO:0003677">
    <property type="term" value="F:DNA binding"/>
    <property type="evidence" value="ECO:0007669"/>
    <property type="project" value="UniProtKB-KW"/>
</dbReference>
<dbReference type="PANTHER" id="PTHR43214:SF41">
    <property type="entry name" value="NITRATE_NITRITE RESPONSE REGULATOR PROTEIN NARP"/>
    <property type="match status" value="1"/>
</dbReference>
<feature type="modified residue" description="4-aspartylphosphate" evidence="5">
    <location>
        <position position="59"/>
    </location>
</feature>
<dbReference type="InterPro" id="IPR036388">
    <property type="entry name" value="WH-like_DNA-bd_sf"/>
</dbReference>